<dbReference type="RefSeq" id="WP_200972319.1">
    <property type="nucleotide sequence ID" value="NZ_CP065592.1"/>
</dbReference>
<gene>
    <name evidence="1" type="ORF">IC614_03350</name>
</gene>
<evidence type="ECO:0000313" key="1">
    <source>
        <dbReference type="EMBL" id="QPQ55647.1"/>
    </source>
</evidence>
<dbReference type="Proteomes" id="UP000594873">
    <property type="component" value="Chromosome"/>
</dbReference>
<protein>
    <submittedName>
        <fullName evidence="1">Uncharacterized protein</fullName>
    </submittedName>
</protein>
<sequence length="148" mass="16842">MTKDYAPRLFTGDDAVRHIGNGLVNCTLTRPEWTHEAHLAACLWIIVERPDIQPENDLPGIIRRFNESVGGVNDETQGYHETITQCFIRGVRRYLARTEEGGLSGRVNGLLLADEGQRGWPLRFYSRERLFSVEARLARVGPDLQPWP</sequence>
<name>A0A7T2GKR4_9SPHN</name>
<accession>A0A7T2GKR4</accession>
<proteinExistence type="predicted"/>
<organism evidence="1 2">
    <name type="scientific">Allosphingosinicella flava</name>
    <dbReference type="NCBI Taxonomy" id="2771430"/>
    <lineage>
        <taxon>Bacteria</taxon>
        <taxon>Pseudomonadati</taxon>
        <taxon>Pseudomonadota</taxon>
        <taxon>Alphaproteobacteria</taxon>
        <taxon>Sphingomonadales</taxon>
        <taxon>Sphingomonadaceae</taxon>
        <taxon>Allosphingosinicella</taxon>
    </lineage>
</organism>
<dbReference type="KEGG" id="sflv:IC614_03350"/>
<reference evidence="1 2" key="1">
    <citation type="submission" date="2020-11" db="EMBL/GenBank/DDBJ databases">
        <title>Genome seq and assembly of Sphingosinicella sp.</title>
        <authorList>
            <person name="Chhetri G."/>
        </authorList>
    </citation>
    <scope>NUCLEOTIDE SEQUENCE [LARGE SCALE GENOMIC DNA]</scope>
    <source>
        <strain evidence="1 2">UDD2</strain>
    </source>
</reference>
<evidence type="ECO:0000313" key="2">
    <source>
        <dbReference type="Proteomes" id="UP000594873"/>
    </source>
</evidence>
<dbReference type="AlphaFoldDB" id="A0A7T2GKR4"/>
<dbReference type="EMBL" id="CP065592">
    <property type="protein sequence ID" value="QPQ55647.1"/>
    <property type="molecule type" value="Genomic_DNA"/>
</dbReference>
<keyword evidence="2" id="KW-1185">Reference proteome</keyword>